<dbReference type="GO" id="GO:0016020">
    <property type="term" value="C:membrane"/>
    <property type="evidence" value="ECO:0007669"/>
    <property type="project" value="UniProtKB-SubCell"/>
</dbReference>
<keyword evidence="3" id="KW-1133">Transmembrane helix</keyword>
<dbReference type="Proteomes" id="UP000052022">
    <property type="component" value="Unassembled WGS sequence"/>
</dbReference>
<keyword evidence="5" id="KW-1185">Reference proteome</keyword>
<dbReference type="GO" id="GO:0016757">
    <property type="term" value="F:glycosyltransferase activity"/>
    <property type="evidence" value="ECO:0007669"/>
    <property type="project" value="TreeGrafter"/>
</dbReference>
<dbReference type="PANTHER" id="PTHR21461:SF69">
    <property type="entry name" value="GLYCOSYLTRANSFERASE FAMILY 92 PROTEIN"/>
    <property type="match status" value="1"/>
</dbReference>
<keyword evidence="3" id="KW-0472">Membrane</keyword>
<comment type="subcellular location">
    <subcellularLocation>
        <location evidence="1">Membrane</location>
        <topology evidence="1">Single-pass membrane protein</topology>
    </subcellularLocation>
</comment>
<evidence type="ECO:0000313" key="4">
    <source>
        <dbReference type="EMBL" id="CUH80506.1"/>
    </source>
</evidence>
<dbReference type="SUPFAM" id="SSF53448">
    <property type="entry name" value="Nucleotide-diphospho-sugar transferases"/>
    <property type="match status" value="1"/>
</dbReference>
<evidence type="ECO:0000256" key="2">
    <source>
        <dbReference type="ARBA" id="ARBA00022692"/>
    </source>
</evidence>
<evidence type="ECO:0000256" key="3">
    <source>
        <dbReference type="ARBA" id="ARBA00022989"/>
    </source>
</evidence>
<proteinExistence type="predicted"/>
<reference evidence="4 5" key="1">
    <citation type="submission" date="2015-09" db="EMBL/GenBank/DDBJ databases">
        <authorList>
            <consortium name="Swine Surveillance"/>
        </authorList>
    </citation>
    <scope>NUCLEOTIDE SEQUENCE [LARGE SCALE GENOMIC DNA]</scope>
    <source>
        <strain evidence="4 5">CECT 7557</strain>
    </source>
</reference>
<protein>
    <recommendedName>
        <fullName evidence="6">Glycosyl transferase family 2</fullName>
    </recommendedName>
</protein>
<dbReference type="EMBL" id="CYSD01000039">
    <property type="protein sequence ID" value="CUH80506.1"/>
    <property type="molecule type" value="Genomic_DNA"/>
</dbReference>
<dbReference type="GO" id="GO:0005737">
    <property type="term" value="C:cytoplasm"/>
    <property type="evidence" value="ECO:0007669"/>
    <property type="project" value="TreeGrafter"/>
</dbReference>
<dbReference type="AlphaFoldDB" id="A0A0P1GFB6"/>
<dbReference type="InterPro" id="IPR029044">
    <property type="entry name" value="Nucleotide-diphossugar_trans"/>
</dbReference>
<organism evidence="4 5">
    <name type="scientific">Tritonibacter multivorans</name>
    <dbReference type="NCBI Taxonomy" id="928856"/>
    <lineage>
        <taxon>Bacteria</taxon>
        <taxon>Pseudomonadati</taxon>
        <taxon>Pseudomonadota</taxon>
        <taxon>Alphaproteobacteria</taxon>
        <taxon>Rhodobacterales</taxon>
        <taxon>Paracoccaceae</taxon>
        <taxon>Tritonibacter</taxon>
    </lineage>
</organism>
<evidence type="ECO:0000313" key="5">
    <source>
        <dbReference type="Proteomes" id="UP000052022"/>
    </source>
</evidence>
<name>A0A0P1GFB6_9RHOB</name>
<keyword evidence="2" id="KW-0812">Transmembrane</keyword>
<gene>
    <name evidence="4" type="ORF">TRM7557_02931</name>
</gene>
<dbReference type="Pfam" id="PF13704">
    <property type="entry name" value="Glyco_tranf_2_4"/>
    <property type="match status" value="1"/>
</dbReference>
<evidence type="ECO:0000256" key="1">
    <source>
        <dbReference type="ARBA" id="ARBA00004167"/>
    </source>
</evidence>
<sequence>MRTLAVLTVRNEAAFLLEWLAHHRAVGFTDFLVFSNDCEDGTDRMLDRMQEMGLLTHVRNNGPYEKQGIQFTALKIASKHPLVKEADWILTCDIDEFVNIHSGEGRLEDLFAALPEADAITLTWRLFGNGDKVRFSTDPVTEHFTRCAPSVIHWPWRAAMFKTLYRNNGTYRKLGVHRPRGVKEEERLENYRWFDCTGRELSGDFKTKRLFSNYGQDNFKFAQLNHYPLGAMESFVLKSARGRVNRSDLPLGMDYWVERNFNVDEDLSIARYRDARAALVEEYLEDERLARLHARAGVWRHERFSQLMRQEPYRALFGRLMMASPSRPISAVTGRTLTGFATLGLRVEAADRLRKT</sequence>
<dbReference type="PANTHER" id="PTHR21461">
    <property type="entry name" value="GLYCOSYLTRANSFERASE FAMILY 92 PROTEIN"/>
    <property type="match status" value="1"/>
</dbReference>
<accession>A0A0P1GFB6</accession>
<dbReference type="STRING" id="928856.SAMN04488049_104214"/>
<evidence type="ECO:0008006" key="6">
    <source>
        <dbReference type="Google" id="ProtNLM"/>
    </source>
</evidence>
<dbReference type="RefSeq" id="WP_058290948.1">
    <property type="nucleotide sequence ID" value="NZ_CYSD01000039.1"/>
</dbReference>